<reference evidence="4 5" key="1">
    <citation type="submission" date="2015-06" db="EMBL/GenBank/DDBJ databases">
        <title>Draft genome of the ant-associated black yeast Phialophora attae CBS 131958.</title>
        <authorList>
            <person name="Moreno L.F."/>
            <person name="Stielow B.J."/>
            <person name="de Hoog S."/>
            <person name="Vicente V.A."/>
            <person name="Weiss V.A."/>
            <person name="de Vries M."/>
            <person name="Cruz L.M."/>
            <person name="Souza E.M."/>
        </authorList>
    </citation>
    <scope>NUCLEOTIDE SEQUENCE [LARGE SCALE GENOMIC DNA]</scope>
    <source>
        <strain evidence="4 5">CBS 131958</strain>
    </source>
</reference>
<evidence type="ECO:0000313" key="5">
    <source>
        <dbReference type="Proteomes" id="UP000038010"/>
    </source>
</evidence>
<evidence type="ECO:0000256" key="1">
    <source>
        <dbReference type="ARBA" id="ARBA00004685"/>
    </source>
</evidence>
<organism evidence="4 5">
    <name type="scientific">Cyphellophora attinorum</name>
    <dbReference type="NCBI Taxonomy" id="1664694"/>
    <lineage>
        <taxon>Eukaryota</taxon>
        <taxon>Fungi</taxon>
        <taxon>Dikarya</taxon>
        <taxon>Ascomycota</taxon>
        <taxon>Pezizomycotina</taxon>
        <taxon>Eurotiomycetes</taxon>
        <taxon>Chaetothyriomycetidae</taxon>
        <taxon>Chaetothyriales</taxon>
        <taxon>Cyphellophoraceae</taxon>
        <taxon>Cyphellophora</taxon>
    </lineage>
</organism>
<comment type="caution">
    <text evidence="4">The sequence shown here is derived from an EMBL/GenBank/DDBJ whole genome shotgun (WGS) entry which is preliminary data.</text>
</comment>
<feature type="region of interest" description="Disordered" evidence="3">
    <location>
        <begin position="1"/>
        <end position="21"/>
    </location>
</feature>
<comment type="similarity">
    <text evidence="2">Belongs to the ustYa family.</text>
</comment>
<dbReference type="Proteomes" id="UP000038010">
    <property type="component" value="Unassembled WGS sequence"/>
</dbReference>
<proteinExistence type="inferred from homology"/>
<evidence type="ECO:0000256" key="3">
    <source>
        <dbReference type="SAM" id="MobiDB-lite"/>
    </source>
</evidence>
<dbReference type="PANTHER" id="PTHR33365:SF4">
    <property type="entry name" value="CYCLOCHLOROTINE BIOSYNTHESIS PROTEIN O"/>
    <property type="match status" value="1"/>
</dbReference>
<evidence type="ECO:0000256" key="2">
    <source>
        <dbReference type="ARBA" id="ARBA00035112"/>
    </source>
</evidence>
<dbReference type="VEuPathDB" id="FungiDB:AB675_10610"/>
<comment type="pathway">
    <text evidence="1">Mycotoxin biosynthesis.</text>
</comment>
<keyword evidence="5" id="KW-1185">Reference proteome</keyword>
<dbReference type="AlphaFoldDB" id="A0A0N1HUL4"/>
<dbReference type="GO" id="GO:0043386">
    <property type="term" value="P:mycotoxin biosynthetic process"/>
    <property type="evidence" value="ECO:0007669"/>
    <property type="project" value="InterPro"/>
</dbReference>
<accession>A0A0N1HUL4</accession>
<dbReference type="RefSeq" id="XP_018000637.1">
    <property type="nucleotide sequence ID" value="XM_018139396.1"/>
</dbReference>
<dbReference type="EMBL" id="LFJN01000011">
    <property type="protein sequence ID" value="KPI40674.1"/>
    <property type="molecule type" value="Genomic_DNA"/>
</dbReference>
<evidence type="ECO:0000313" key="4">
    <source>
        <dbReference type="EMBL" id="KPI40674.1"/>
    </source>
</evidence>
<dbReference type="GeneID" id="28731276"/>
<name>A0A0N1HUL4_9EURO</name>
<gene>
    <name evidence="4" type="ORF">AB675_10610</name>
</gene>
<dbReference type="Pfam" id="PF11807">
    <property type="entry name" value="UstYa"/>
    <property type="match status" value="1"/>
</dbReference>
<dbReference type="InterPro" id="IPR021765">
    <property type="entry name" value="UstYa-like"/>
</dbReference>
<dbReference type="STRING" id="1664694.A0A0N1HUL4"/>
<dbReference type="PANTHER" id="PTHR33365">
    <property type="entry name" value="YALI0B05434P"/>
    <property type="match status" value="1"/>
</dbReference>
<dbReference type="OrthoDB" id="3687641at2759"/>
<evidence type="ECO:0008006" key="6">
    <source>
        <dbReference type="Google" id="ProtNLM"/>
    </source>
</evidence>
<protein>
    <recommendedName>
        <fullName evidence="6">Cyclochlorotine biosynthesis protein O</fullName>
    </recommendedName>
</protein>
<sequence>MSKNPLLSDDSSDLEDDISLSRGGYASPPSIWPQRVLRLLQWTEHLLLGTAICIIVVLSATWGRQSRTDAQCGRQLSAFSLPKLLDLAVGSYHDHHFQGSLLASNEYKDPPSLSPPSKAVDETWEIFKTIGAIHITEDDVRALGKDPRKTVRWPEKYGGGYIGFVESLHMLHCLDFVRKMTWGEHYAGDKYFQEDAFGVRRHADHCIDIIRQALMCNADVGIFTYVWVEGYPKPFPDFDVQHKCRSFDVVLDWAKTNQVSDVVLADLDRNGTEVREGFLRS</sequence>